<dbReference type="GO" id="GO:0005789">
    <property type="term" value="C:endoplasmic reticulum membrane"/>
    <property type="evidence" value="ECO:0007669"/>
    <property type="project" value="UniProtKB-SubCell"/>
</dbReference>
<dbReference type="GO" id="GO:0102158">
    <property type="term" value="F:very-long-chain (3R)-3-hydroxyacyl-CoA dehydratase activity"/>
    <property type="evidence" value="ECO:0007669"/>
    <property type="project" value="UniProtKB-EC"/>
</dbReference>
<keyword evidence="5 14" id="KW-0444">Lipid biosynthesis</keyword>
<evidence type="ECO:0000313" key="16">
    <source>
        <dbReference type="Proteomes" id="UP001150904"/>
    </source>
</evidence>
<feature type="transmembrane region" description="Helical" evidence="14">
    <location>
        <begin position="12"/>
        <end position="36"/>
    </location>
</feature>
<comment type="caution">
    <text evidence="15">The sequence shown here is derived from an EMBL/GenBank/DDBJ whole genome shotgun (WGS) entry which is preliminary data.</text>
</comment>
<keyword evidence="9 14" id="KW-0443">Lipid metabolism</keyword>
<keyword evidence="12 14" id="KW-0456">Lyase</keyword>
<evidence type="ECO:0000256" key="14">
    <source>
        <dbReference type="RuleBase" id="RU363109"/>
    </source>
</evidence>
<dbReference type="EC" id="4.2.1.134" evidence="4 14"/>
<dbReference type="InterPro" id="IPR007482">
    <property type="entry name" value="Tyr_Pase-like_PTPLA"/>
</dbReference>
<accession>A0A9W9NAJ9</accession>
<evidence type="ECO:0000256" key="13">
    <source>
        <dbReference type="ARBA" id="ARBA00036671"/>
    </source>
</evidence>
<dbReference type="AlphaFoldDB" id="A0A9W9NAJ9"/>
<sequence length="223" mass="24566">MSSTAPSGLTRDYLFTYNALNLLTWGTCVLYTASLLPSHLASNNISSIFTATFNPLLLATQSLAILEVLHSLIGLVRAPFLTTAMQVASRLLLVWGIMAPFGGDIVGARSTQLGDYAYLGCVSAWGITEIIRYGFFAITLSGNAVPAWWTWLRYNTFYVLYPIGISSECTLIFKALAPAAQIDPLFRWALIAILAIYVPGSYVLYTHMIAQRRKVLRGKKRAD</sequence>
<dbReference type="PANTHER" id="PTHR11035">
    <property type="entry name" value="VERY-LONG-CHAIN (3R)-3-HYDROXYACYL-COA DEHYDRATASE"/>
    <property type="match status" value="1"/>
</dbReference>
<comment type="catalytic activity">
    <reaction evidence="13 14">
        <text>a very-long-chain (3R)-3-hydroxyacyl-CoA = a very-long-chain (2E)-enoyl-CoA + H2O</text>
        <dbReference type="Rhea" id="RHEA:45812"/>
        <dbReference type="ChEBI" id="CHEBI:15377"/>
        <dbReference type="ChEBI" id="CHEBI:83728"/>
        <dbReference type="ChEBI" id="CHEBI:85440"/>
        <dbReference type="EC" id="4.2.1.134"/>
    </reaction>
</comment>
<feature type="transmembrane region" description="Helical" evidence="14">
    <location>
        <begin position="185"/>
        <end position="205"/>
    </location>
</feature>
<dbReference type="EMBL" id="JAPQKR010000005">
    <property type="protein sequence ID" value="KAJ5216283.1"/>
    <property type="molecule type" value="Genomic_DNA"/>
</dbReference>
<feature type="transmembrane region" description="Helical" evidence="14">
    <location>
        <begin position="158"/>
        <end position="179"/>
    </location>
</feature>
<evidence type="ECO:0000313" key="15">
    <source>
        <dbReference type="EMBL" id="KAJ5216283.1"/>
    </source>
</evidence>
<comment type="pathway">
    <text evidence="2 14">Lipid metabolism; fatty acid biosynthesis.</text>
</comment>
<feature type="transmembrane region" description="Helical" evidence="14">
    <location>
        <begin position="130"/>
        <end position="151"/>
    </location>
</feature>
<evidence type="ECO:0000256" key="8">
    <source>
        <dbReference type="ARBA" id="ARBA00022989"/>
    </source>
</evidence>
<comment type="function">
    <text evidence="14">Catalyzes the third of the four reactions of the long-chain fatty acids elongation cycle. This endoplasmic reticulum-bound enzymatic process, allows the addition of two carbons to the chain of long- and very long-chain fatty acids/VLCFAs per cycle. This enzyme catalyzes the dehydration of the 3-hydroxyacyl-CoA intermediate into trans-2,3-enoyl-CoA, within each cycle of fatty acid elongation. Thereby, it participates to the production of VLCFAs of different chain lengths that are involved in multiple biological processes as precursors of membrane lipids and lipid mediators.</text>
</comment>
<reference evidence="15" key="2">
    <citation type="journal article" date="2023" name="IMA Fungus">
        <title>Comparative genomic study of the Penicillium genus elucidates a diverse pangenome and 15 lateral gene transfer events.</title>
        <authorList>
            <person name="Petersen C."/>
            <person name="Sorensen T."/>
            <person name="Nielsen M.R."/>
            <person name="Sondergaard T.E."/>
            <person name="Sorensen J.L."/>
            <person name="Fitzpatrick D.A."/>
            <person name="Frisvad J.C."/>
            <person name="Nielsen K.L."/>
        </authorList>
    </citation>
    <scope>NUCLEOTIDE SEQUENCE</scope>
    <source>
        <strain evidence="15">IBT 15544</strain>
    </source>
</reference>
<dbReference type="GO" id="GO:0030497">
    <property type="term" value="P:fatty acid elongation"/>
    <property type="evidence" value="ECO:0007669"/>
    <property type="project" value="TreeGrafter"/>
</dbReference>
<evidence type="ECO:0000256" key="1">
    <source>
        <dbReference type="ARBA" id="ARBA00004141"/>
    </source>
</evidence>
<dbReference type="Proteomes" id="UP001150904">
    <property type="component" value="Unassembled WGS sequence"/>
</dbReference>
<evidence type="ECO:0000256" key="11">
    <source>
        <dbReference type="ARBA" id="ARBA00023160"/>
    </source>
</evidence>
<name>A0A9W9NAJ9_9EURO</name>
<evidence type="ECO:0000256" key="3">
    <source>
        <dbReference type="ARBA" id="ARBA00007811"/>
    </source>
</evidence>
<reference evidence="15" key="1">
    <citation type="submission" date="2022-12" db="EMBL/GenBank/DDBJ databases">
        <authorList>
            <person name="Petersen C."/>
        </authorList>
    </citation>
    <scope>NUCLEOTIDE SEQUENCE</scope>
    <source>
        <strain evidence="15">IBT 15544</strain>
    </source>
</reference>
<evidence type="ECO:0000256" key="7">
    <source>
        <dbReference type="ARBA" id="ARBA00022832"/>
    </source>
</evidence>
<evidence type="ECO:0000256" key="2">
    <source>
        <dbReference type="ARBA" id="ARBA00005194"/>
    </source>
</evidence>
<evidence type="ECO:0000256" key="10">
    <source>
        <dbReference type="ARBA" id="ARBA00023136"/>
    </source>
</evidence>
<dbReference type="OrthoDB" id="46988at2759"/>
<keyword evidence="11 14" id="KW-0275">Fatty acid biosynthesis</keyword>
<keyword evidence="16" id="KW-1185">Reference proteome</keyword>
<keyword evidence="14" id="KW-0256">Endoplasmic reticulum</keyword>
<feature type="transmembrane region" description="Helical" evidence="14">
    <location>
        <begin position="92"/>
        <end position="110"/>
    </location>
</feature>
<evidence type="ECO:0000256" key="12">
    <source>
        <dbReference type="ARBA" id="ARBA00023239"/>
    </source>
</evidence>
<dbReference type="GeneID" id="83177053"/>
<comment type="subcellular location">
    <subcellularLocation>
        <location evidence="14">Endoplasmic reticulum membrane</location>
        <topology evidence="14">Multi-pass membrane protein</topology>
    </subcellularLocation>
    <subcellularLocation>
        <location evidence="1">Membrane</location>
        <topology evidence="1">Multi-pass membrane protein</topology>
    </subcellularLocation>
</comment>
<dbReference type="GO" id="GO:0042761">
    <property type="term" value="P:very long-chain fatty acid biosynthetic process"/>
    <property type="evidence" value="ECO:0007669"/>
    <property type="project" value="TreeGrafter"/>
</dbReference>
<gene>
    <name evidence="15" type="ORF">N7498_002690</name>
</gene>
<evidence type="ECO:0000256" key="4">
    <source>
        <dbReference type="ARBA" id="ARBA00013122"/>
    </source>
</evidence>
<dbReference type="RefSeq" id="XP_058312096.1">
    <property type="nucleotide sequence ID" value="XM_058449752.1"/>
</dbReference>
<protein>
    <recommendedName>
        <fullName evidence="4 14">Very-long-chain (3R)-3-hydroxyacyl-CoA dehydratase</fullName>
        <ecNumber evidence="4 14">4.2.1.134</ecNumber>
    </recommendedName>
</protein>
<evidence type="ECO:0000256" key="6">
    <source>
        <dbReference type="ARBA" id="ARBA00022692"/>
    </source>
</evidence>
<organism evidence="15 16">
    <name type="scientific">Penicillium cinerascens</name>
    <dbReference type="NCBI Taxonomy" id="70096"/>
    <lineage>
        <taxon>Eukaryota</taxon>
        <taxon>Fungi</taxon>
        <taxon>Dikarya</taxon>
        <taxon>Ascomycota</taxon>
        <taxon>Pezizomycotina</taxon>
        <taxon>Eurotiomycetes</taxon>
        <taxon>Eurotiomycetidae</taxon>
        <taxon>Eurotiales</taxon>
        <taxon>Aspergillaceae</taxon>
        <taxon>Penicillium</taxon>
    </lineage>
</organism>
<evidence type="ECO:0000256" key="5">
    <source>
        <dbReference type="ARBA" id="ARBA00022516"/>
    </source>
</evidence>
<proteinExistence type="inferred from homology"/>
<dbReference type="GO" id="GO:0030148">
    <property type="term" value="P:sphingolipid biosynthetic process"/>
    <property type="evidence" value="ECO:0007669"/>
    <property type="project" value="TreeGrafter"/>
</dbReference>
<evidence type="ECO:0000256" key="9">
    <source>
        <dbReference type="ARBA" id="ARBA00023098"/>
    </source>
</evidence>
<keyword evidence="8 14" id="KW-1133">Transmembrane helix</keyword>
<dbReference type="PANTHER" id="PTHR11035:SF3">
    <property type="entry name" value="VERY-LONG-CHAIN (3R)-3-HYDROXYACYL-COA DEHYDRATASE"/>
    <property type="match status" value="1"/>
</dbReference>
<keyword evidence="6 14" id="KW-0812">Transmembrane</keyword>
<comment type="similarity">
    <text evidence="3 14">Belongs to the very long-chain fatty acids dehydratase HACD family.</text>
</comment>
<dbReference type="Pfam" id="PF04387">
    <property type="entry name" value="PTPLA"/>
    <property type="match status" value="1"/>
</dbReference>
<keyword evidence="10 14" id="KW-0472">Membrane</keyword>
<keyword evidence="7 14" id="KW-0276">Fatty acid metabolism</keyword>
<feature type="transmembrane region" description="Helical" evidence="14">
    <location>
        <begin position="56"/>
        <end position="80"/>
    </location>
</feature>